<evidence type="ECO:0000313" key="2">
    <source>
        <dbReference type="Proteomes" id="UP001328107"/>
    </source>
</evidence>
<feature type="non-terminal residue" evidence="1">
    <location>
        <position position="1"/>
    </location>
</feature>
<accession>A0AAN5CRC4</accession>
<evidence type="ECO:0000313" key="1">
    <source>
        <dbReference type="EMBL" id="GMR49127.1"/>
    </source>
</evidence>
<name>A0AAN5CRC4_9BILA</name>
<dbReference type="Proteomes" id="UP001328107">
    <property type="component" value="Unassembled WGS sequence"/>
</dbReference>
<reference evidence="2" key="1">
    <citation type="submission" date="2022-10" db="EMBL/GenBank/DDBJ databases">
        <title>Genome assembly of Pristionchus species.</title>
        <authorList>
            <person name="Yoshida K."/>
            <person name="Sommer R.J."/>
        </authorList>
    </citation>
    <scope>NUCLEOTIDE SEQUENCE [LARGE SCALE GENOMIC DNA]</scope>
    <source>
        <strain evidence="2">RS5460</strain>
    </source>
</reference>
<sequence>SSEMLECTEFPASCCDNSIAMIVRCVITSDHCVPPRSYFCQSPNSLFCSYPIFSQKQHWNIFPLWSSSTPHHSIAHF</sequence>
<comment type="caution">
    <text evidence="1">The sequence shown here is derived from an EMBL/GenBank/DDBJ whole genome shotgun (WGS) entry which is preliminary data.</text>
</comment>
<dbReference type="AlphaFoldDB" id="A0AAN5CRC4"/>
<proteinExistence type="predicted"/>
<dbReference type="EMBL" id="BTRK01000004">
    <property type="protein sequence ID" value="GMR49127.1"/>
    <property type="molecule type" value="Genomic_DNA"/>
</dbReference>
<feature type="non-terminal residue" evidence="1">
    <location>
        <position position="77"/>
    </location>
</feature>
<organism evidence="1 2">
    <name type="scientific">Pristionchus mayeri</name>
    <dbReference type="NCBI Taxonomy" id="1317129"/>
    <lineage>
        <taxon>Eukaryota</taxon>
        <taxon>Metazoa</taxon>
        <taxon>Ecdysozoa</taxon>
        <taxon>Nematoda</taxon>
        <taxon>Chromadorea</taxon>
        <taxon>Rhabditida</taxon>
        <taxon>Rhabditina</taxon>
        <taxon>Diplogasteromorpha</taxon>
        <taxon>Diplogasteroidea</taxon>
        <taxon>Neodiplogasteridae</taxon>
        <taxon>Pristionchus</taxon>
    </lineage>
</organism>
<protein>
    <submittedName>
        <fullName evidence="1">Uncharacterized protein</fullName>
    </submittedName>
</protein>
<gene>
    <name evidence="1" type="ORF">PMAYCL1PPCAC_19322</name>
</gene>
<keyword evidence="2" id="KW-1185">Reference proteome</keyword>